<feature type="chain" id="PRO_5012047537" description="Carboxypeptidase regulatory-like domain-containing protein" evidence="2">
    <location>
        <begin position="31"/>
        <end position="329"/>
    </location>
</feature>
<sequence>MRSGLIFALLLLVLAPLAPALVLTPTMVMAQDAEADTPPMPRPRPDRNGELPADPTAPPAAAAETPATEAISALTATPQPVSLSARVTQEGAPIPEGLVWRIFDTKPDANGELALVAKSDAPAASVELPPGEYVVHVAYGRAQVSDTLTVVPGDNEKSFVLDAGALRLNSAITGDIAVPATLLKFDILTAGAEASRTMVAEGLLPNDIVTLNAGTYHIVSYFGDINAVVRADLRVEPGQLTDATLYHHASQVSFKLVSEEGGEAIADVEWTVKDPDGVTIFSELGAFPATVLAQGKYLVLAKQGDTVFNREFEVQPGPPREVQVMTTSF</sequence>
<dbReference type="RefSeq" id="WP_072866460.1">
    <property type="nucleotide sequence ID" value="NZ_FQVC01000002.1"/>
</dbReference>
<reference evidence="3 4" key="1">
    <citation type="submission" date="2016-11" db="EMBL/GenBank/DDBJ databases">
        <authorList>
            <person name="Jaros S."/>
            <person name="Januszkiewicz K."/>
            <person name="Wedrychowicz H."/>
        </authorList>
    </citation>
    <scope>NUCLEOTIDE SEQUENCE [LARGE SCALE GENOMIC DNA]</scope>
    <source>
        <strain evidence="3 4">DSM 17137</strain>
    </source>
</reference>
<dbReference type="Proteomes" id="UP000184533">
    <property type="component" value="Unassembled WGS sequence"/>
</dbReference>
<keyword evidence="2" id="KW-0732">Signal</keyword>
<dbReference type="AlphaFoldDB" id="A0A1M4V4L4"/>
<evidence type="ECO:0000313" key="3">
    <source>
        <dbReference type="EMBL" id="SHE63823.1"/>
    </source>
</evidence>
<protein>
    <recommendedName>
        <fullName evidence="5">Carboxypeptidase regulatory-like domain-containing protein</fullName>
    </recommendedName>
</protein>
<evidence type="ECO:0000256" key="2">
    <source>
        <dbReference type="SAM" id="SignalP"/>
    </source>
</evidence>
<evidence type="ECO:0000256" key="1">
    <source>
        <dbReference type="SAM" id="MobiDB-lite"/>
    </source>
</evidence>
<evidence type="ECO:0008006" key="5">
    <source>
        <dbReference type="Google" id="ProtNLM"/>
    </source>
</evidence>
<accession>A0A1M4V4L4</accession>
<feature type="signal peptide" evidence="2">
    <location>
        <begin position="1"/>
        <end position="30"/>
    </location>
</feature>
<gene>
    <name evidence="3" type="ORF">SAMN02745223_00752</name>
</gene>
<name>A0A1M4V4L4_9HYPH</name>
<feature type="region of interest" description="Disordered" evidence="1">
    <location>
        <begin position="34"/>
        <end position="66"/>
    </location>
</feature>
<evidence type="ECO:0000313" key="4">
    <source>
        <dbReference type="Proteomes" id="UP000184533"/>
    </source>
</evidence>
<organism evidence="3 4">
    <name type="scientific">Devosia limi DSM 17137</name>
    <dbReference type="NCBI Taxonomy" id="1121477"/>
    <lineage>
        <taxon>Bacteria</taxon>
        <taxon>Pseudomonadati</taxon>
        <taxon>Pseudomonadota</taxon>
        <taxon>Alphaproteobacteria</taxon>
        <taxon>Hyphomicrobiales</taxon>
        <taxon>Devosiaceae</taxon>
        <taxon>Devosia</taxon>
    </lineage>
</organism>
<proteinExistence type="predicted"/>
<dbReference type="EMBL" id="FQVC01000002">
    <property type="protein sequence ID" value="SHE63823.1"/>
    <property type="molecule type" value="Genomic_DNA"/>
</dbReference>